<sequence>MISAKRRRPRKRKVPSTPFTRAPGFATLGAARAWLTVRESAKKLVFGSQDKKQSALPPFLSKKTPRHTEAEEEETPNVYTRAPGPTKSCPSLADSSGICQETRVWFTHSNKKAHSCRDP</sequence>
<dbReference type="EMBL" id="BSYO01000004">
    <property type="protein sequence ID" value="GMH03090.1"/>
    <property type="molecule type" value="Genomic_DNA"/>
</dbReference>
<reference evidence="2" key="1">
    <citation type="submission" date="2023-05" db="EMBL/GenBank/DDBJ databases">
        <title>Nepenthes gracilis genome sequencing.</title>
        <authorList>
            <person name="Fukushima K."/>
        </authorList>
    </citation>
    <scope>NUCLEOTIDE SEQUENCE</scope>
    <source>
        <strain evidence="2">SING2019-196</strain>
    </source>
</reference>
<protein>
    <submittedName>
        <fullName evidence="2">Uncharacterized protein</fullName>
    </submittedName>
</protein>
<comment type="caution">
    <text evidence="2">The sequence shown here is derived from an EMBL/GenBank/DDBJ whole genome shotgun (WGS) entry which is preliminary data.</text>
</comment>
<accession>A0AAD3XFT7</accession>
<keyword evidence="3" id="KW-1185">Reference proteome</keyword>
<feature type="region of interest" description="Disordered" evidence="1">
    <location>
        <begin position="45"/>
        <end position="94"/>
    </location>
</feature>
<feature type="region of interest" description="Disordered" evidence="1">
    <location>
        <begin position="1"/>
        <end position="23"/>
    </location>
</feature>
<gene>
    <name evidence="2" type="ORF">Nepgr_004929</name>
</gene>
<evidence type="ECO:0000256" key="1">
    <source>
        <dbReference type="SAM" id="MobiDB-lite"/>
    </source>
</evidence>
<name>A0AAD3XFT7_NEPGR</name>
<dbReference type="AlphaFoldDB" id="A0AAD3XFT7"/>
<organism evidence="2 3">
    <name type="scientific">Nepenthes gracilis</name>
    <name type="common">Slender pitcher plant</name>
    <dbReference type="NCBI Taxonomy" id="150966"/>
    <lineage>
        <taxon>Eukaryota</taxon>
        <taxon>Viridiplantae</taxon>
        <taxon>Streptophyta</taxon>
        <taxon>Embryophyta</taxon>
        <taxon>Tracheophyta</taxon>
        <taxon>Spermatophyta</taxon>
        <taxon>Magnoliopsida</taxon>
        <taxon>eudicotyledons</taxon>
        <taxon>Gunneridae</taxon>
        <taxon>Pentapetalae</taxon>
        <taxon>Caryophyllales</taxon>
        <taxon>Nepenthaceae</taxon>
        <taxon>Nepenthes</taxon>
    </lineage>
</organism>
<proteinExistence type="predicted"/>
<feature type="compositionally biased region" description="Basic residues" evidence="1">
    <location>
        <begin position="1"/>
        <end position="14"/>
    </location>
</feature>
<evidence type="ECO:0000313" key="3">
    <source>
        <dbReference type="Proteomes" id="UP001279734"/>
    </source>
</evidence>
<evidence type="ECO:0000313" key="2">
    <source>
        <dbReference type="EMBL" id="GMH03090.1"/>
    </source>
</evidence>
<dbReference type="Proteomes" id="UP001279734">
    <property type="component" value="Unassembled WGS sequence"/>
</dbReference>